<proteinExistence type="inferred from homology"/>
<gene>
    <name evidence="8" type="ORF">ACFFTR_07920</name>
</gene>
<dbReference type="PANTHER" id="PTHR43806">
    <property type="entry name" value="PEPTIDASE S8"/>
    <property type="match status" value="1"/>
</dbReference>
<dbReference type="SUPFAM" id="SSF52743">
    <property type="entry name" value="Subtilisin-like"/>
    <property type="match status" value="1"/>
</dbReference>
<evidence type="ECO:0000256" key="6">
    <source>
        <dbReference type="SAM" id="SignalP"/>
    </source>
</evidence>
<evidence type="ECO:0000256" key="5">
    <source>
        <dbReference type="PROSITE-ProRule" id="PRU01240"/>
    </source>
</evidence>
<keyword evidence="4 5" id="KW-0720">Serine protease</keyword>
<accession>A0ABV5M2B7</accession>
<evidence type="ECO:0000256" key="4">
    <source>
        <dbReference type="ARBA" id="ARBA00022825"/>
    </source>
</evidence>
<comment type="similarity">
    <text evidence="1 5">Belongs to the peptidase S8 family.</text>
</comment>
<feature type="active site" description="Charge relay system" evidence="5">
    <location>
        <position position="86"/>
    </location>
</feature>
<dbReference type="PANTHER" id="PTHR43806:SF11">
    <property type="entry name" value="CEREVISIN-RELATED"/>
    <property type="match status" value="1"/>
</dbReference>
<dbReference type="InterPro" id="IPR000209">
    <property type="entry name" value="Peptidase_S8/S53_dom"/>
</dbReference>
<dbReference type="InterPro" id="IPR015500">
    <property type="entry name" value="Peptidase_S8_subtilisin-rel"/>
</dbReference>
<feature type="signal peptide" evidence="6">
    <location>
        <begin position="1"/>
        <end position="23"/>
    </location>
</feature>
<keyword evidence="6" id="KW-0732">Signal</keyword>
<evidence type="ECO:0000259" key="7">
    <source>
        <dbReference type="Pfam" id="PF00082"/>
    </source>
</evidence>
<evidence type="ECO:0000313" key="8">
    <source>
        <dbReference type="EMBL" id="MFB9443006.1"/>
    </source>
</evidence>
<dbReference type="EMBL" id="JBHMCA010000019">
    <property type="protein sequence ID" value="MFB9443006.1"/>
    <property type="molecule type" value="Genomic_DNA"/>
</dbReference>
<sequence>MAFALAVLAFAGTVVVAGSPASAAETGSSVLDGAVLRPNGAKWNVESGAYTMADINAITGAQQVWGMTDSAGRKLTGAGVGVALIDSGIAPVAGLADPAKVANGPDLSFESQTPGLRFRDTFGHGTHMAGIIAGRDPATPDTALTDPSRFAGVAPGAHLVNLKVAAADGAADVSQVIAAIDWAVAHRDDPGLNIRVINLSYGTASTQDPRVDPLSYAVEAAWRNGIVVVVAGGNDGPAATRLTMPAQNPYVIAVGGADPQRKVDTKDDTVGAFSSRGNAIRHADLLAPGRSVASLRDPGSTIDVAYPTGLLTGDTAGRFFRGSGTSQAAAVTSGAAALLLQQRPNLTPDQVKKLLTSTATPLKGADPVSAGAGELDIAAAARAATPLTAQTFPAATGTGSLELARGGSHVADPVNDIELTGEQDIMGRAWNPATWAPAALAGTAWNGGTWNGSTWTGAAWTGTPATGLTWTAANWTGRTWSGQSWSGRTWSDAVWDGRTWSGRTWSGRTWSGRTWSGTAWT</sequence>
<feature type="active site" description="Charge relay system" evidence="5">
    <location>
        <position position="124"/>
    </location>
</feature>
<protein>
    <submittedName>
        <fullName evidence="8">S8 family serine peptidase</fullName>
    </submittedName>
</protein>
<reference evidence="8 9" key="1">
    <citation type="submission" date="2024-09" db="EMBL/GenBank/DDBJ databases">
        <authorList>
            <person name="Sun Q."/>
            <person name="Mori K."/>
        </authorList>
    </citation>
    <scope>NUCLEOTIDE SEQUENCE [LARGE SCALE GENOMIC DNA]</scope>
    <source>
        <strain evidence="8 9">JCM 3307</strain>
    </source>
</reference>
<organism evidence="8 9">
    <name type="scientific">Dactylosporangium vinaceum</name>
    <dbReference type="NCBI Taxonomy" id="53362"/>
    <lineage>
        <taxon>Bacteria</taxon>
        <taxon>Bacillati</taxon>
        <taxon>Actinomycetota</taxon>
        <taxon>Actinomycetes</taxon>
        <taxon>Micromonosporales</taxon>
        <taxon>Micromonosporaceae</taxon>
        <taxon>Dactylosporangium</taxon>
    </lineage>
</organism>
<dbReference type="PRINTS" id="PR00723">
    <property type="entry name" value="SUBTILISIN"/>
</dbReference>
<dbReference type="SUPFAM" id="SSF141571">
    <property type="entry name" value="Pentapeptide repeat-like"/>
    <property type="match status" value="1"/>
</dbReference>
<feature type="chain" id="PRO_5046751272" evidence="6">
    <location>
        <begin position="24"/>
        <end position="521"/>
    </location>
</feature>
<keyword evidence="9" id="KW-1185">Reference proteome</keyword>
<feature type="domain" description="Peptidase S8/S53" evidence="7">
    <location>
        <begin position="77"/>
        <end position="363"/>
    </location>
</feature>
<comment type="caution">
    <text evidence="8">The sequence shown here is derived from an EMBL/GenBank/DDBJ whole genome shotgun (WGS) entry which is preliminary data.</text>
</comment>
<feature type="active site" description="Charge relay system" evidence="5">
    <location>
        <position position="326"/>
    </location>
</feature>
<name>A0ABV5M2B7_9ACTN</name>
<keyword evidence="2 5" id="KW-0645">Protease</keyword>
<evidence type="ECO:0000256" key="1">
    <source>
        <dbReference type="ARBA" id="ARBA00011073"/>
    </source>
</evidence>
<dbReference type="PROSITE" id="PS51892">
    <property type="entry name" value="SUBTILASE"/>
    <property type="match status" value="1"/>
</dbReference>
<dbReference type="InterPro" id="IPR036852">
    <property type="entry name" value="Peptidase_S8/S53_dom_sf"/>
</dbReference>
<dbReference type="Proteomes" id="UP001589608">
    <property type="component" value="Unassembled WGS sequence"/>
</dbReference>
<dbReference type="Gene3D" id="3.40.50.200">
    <property type="entry name" value="Peptidase S8/S53 domain"/>
    <property type="match status" value="1"/>
</dbReference>
<dbReference type="Pfam" id="PF00082">
    <property type="entry name" value="Peptidase_S8"/>
    <property type="match status" value="1"/>
</dbReference>
<evidence type="ECO:0000256" key="3">
    <source>
        <dbReference type="ARBA" id="ARBA00022801"/>
    </source>
</evidence>
<evidence type="ECO:0000313" key="9">
    <source>
        <dbReference type="Proteomes" id="UP001589608"/>
    </source>
</evidence>
<dbReference type="InterPro" id="IPR050131">
    <property type="entry name" value="Peptidase_S8_subtilisin-like"/>
</dbReference>
<keyword evidence="3 5" id="KW-0378">Hydrolase</keyword>
<evidence type="ECO:0000256" key="2">
    <source>
        <dbReference type="ARBA" id="ARBA00022670"/>
    </source>
</evidence>
<dbReference type="RefSeq" id="WP_281428313.1">
    <property type="nucleotide sequence ID" value="NZ_CP061913.1"/>
</dbReference>